<protein>
    <submittedName>
        <fullName evidence="2">Uncharacterized protein</fullName>
    </submittedName>
</protein>
<dbReference type="EMBL" id="CP047045">
    <property type="protein sequence ID" value="QGZ96682.1"/>
    <property type="molecule type" value="Genomic_DNA"/>
</dbReference>
<evidence type="ECO:0000313" key="2">
    <source>
        <dbReference type="EMBL" id="QGZ96682.1"/>
    </source>
</evidence>
<sequence length="40" mass="4467">MIQSHSRRSEAETWNPGNRSAVGPGFQITAPRVWNDSKVV</sequence>
<evidence type="ECO:0000313" key="3">
    <source>
        <dbReference type="Proteomes" id="UP000431269"/>
    </source>
</evidence>
<dbReference type="AlphaFoldDB" id="A0A6I6MYF4"/>
<dbReference type="Proteomes" id="UP000431269">
    <property type="component" value="Chromosome"/>
</dbReference>
<accession>A0A6I6MYF4</accession>
<feature type="region of interest" description="Disordered" evidence="1">
    <location>
        <begin position="1"/>
        <end position="28"/>
    </location>
</feature>
<name>A0A6I6MYF4_9CAUL</name>
<dbReference type="KEGG" id="tsv:DSM104635_03543"/>
<proteinExistence type="predicted"/>
<gene>
    <name evidence="2" type="ORF">DSM104635_03543</name>
</gene>
<reference evidence="3" key="1">
    <citation type="submission" date="2019-12" db="EMBL/GenBank/DDBJ databases">
        <title>Complete genome of Terracaulis silvestris 0127_4.</title>
        <authorList>
            <person name="Vieira S."/>
            <person name="Riedel T."/>
            <person name="Sproer C."/>
            <person name="Pascual J."/>
            <person name="Boedeker C."/>
            <person name="Overmann J."/>
        </authorList>
    </citation>
    <scope>NUCLEOTIDE SEQUENCE [LARGE SCALE GENOMIC DNA]</scope>
    <source>
        <strain evidence="3">0127_4</strain>
    </source>
</reference>
<keyword evidence="3" id="KW-1185">Reference proteome</keyword>
<organism evidence="2 3">
    <name type="scientific">Terricaulis silvestris</name>
    <dbReference type="NCBI Taxonomy" id="2686094"/>
    <lineage>
        <taxon>Bacteria</taxon>
        <taxon>Pseudomonadati</taxon>
        <taxon>Pseudomonadota</taxon>
        <taxon>Alphaproteobacteria</taxon>
        <taxon>Caulobacterales</taxon>
        <taxon>Caulobacteraceae</taxon>
        <taxon>Terricaulis</taxon>
    </lineage>
</organism>
<evidence type="ECO:0000256" key="1">
    <source>
        <dbReference type="SAM" id="MobiDB-lite"/>
    </source>
</evidence>